<proteinExistence type="predicted"/>
<sequence length="141" mass="15748">MDVSSSKLLIVNIFVVRNKSFRIVTGHGCDPDPSHIAATAIRNEEKQLATSTTMRRDATDSTQFFRRLKLFACPNTYSTDAQAACQAENWKRLYENIPVSNLKSMVPVTAVVSEQLVAQLPNPLQRRRLLAVSEDNLNSPT</sequence>
<dbReference type="AlphaFoldDB" id="A0A915DKP5"/>
<keyword evidence="1" id="KW-1185">Reference proteome</keyword>
<dbReference type="WBParaSite" id="jg21010">
    <property type="protein sequence ID" value="jg21010"/>
    <property type="gene ID" value="jg21010"/>
</dbReference>
<reference evidence="2" key="1">
    <citation type="submission" date="2022-11" db="UniProtKB">
        <authorList>
            <consortium name="WormBaseParasite"/>
        </authorList>
    </citation>
    <scope>IDENTIFICATION</scope>
</reference>
<evidence type="ECO:0000313" key="2">
    <source>
        <dbReference type="WBParaSite" id="jg21010"/>
    </source>
</evidence>
<protein>
    <submittedName>
        <fullName evidence="2">Uncharacterized protein</fullName>
    </submittedName>
</protein>
<evidence type="ECO:0000313" key="1">
    <source>
        <dbReference type="Proteomes" id="UP000887574"/>
    </source>
</evidence>
<name>A0A915DKP5_9BILA</name>
<dbReference type="Proteomes" id="UP000887574">
    <property type="component" value="Unplaced"/>
</dbReference>
<organism evidence="1 2">
    <name type="scientific">Ditylenchus dipsaci</name>
    <dbReference type="NCBI Taxonomy" id="166011"/>
    <lineage>
        <taxon>Eukaryota</taxon>
        <taxon>Metazoa</taxon>
        <taxon>Ecdysozoa</taxon>
        <taxon>Nematoda</taxon>
        <taxon>Chromadorea</taxon>
        <taxon>Rhabditida</taxon>
        <taxon>Tylenchina</taxon>
        <taxon>Tylenchomorpha</taxon>
        <taxon>Sphaerularioidea</taxon>
        <taxon>Anguinidae</taxon>
        <taxon>Anguininae</taxon>
        <taxon>Ditylenchus</taxon>
    </lineage>
</organism>
<accession>A0A915DKP5</accession>